<organism evidence="1 2">
    <name type="scientific">Pseudodesulfovibrio profundus</name>
    <dbReference type="NCBI Taxonomy" id="57320"/>
    <lineage>
        <taxon>Bacteria</taxon>
        <taxon>Pseudomonadati</taxon>
        <taxon>Thermodesulfobacteriota</taxon>
        <taxon>Desulfovibrionia</taxon>
        <taxon>Desulfovibrionales</taxon>
        <taxon>Desulfovibrionaceae</taxon>
    </lineage>
</organism>
<dbReference type="KEGG" id="pprf:DPRO_1603"/>
<dbReference type="Gene3D" id="3.40.190.10">
    <property type="entry name" value="Periplasmic binding protein-like II"/>
    <property type="match status" value="2"/>
</dbReference>
<dbReference type="EMBL" id="LT907975">
    <property type="protein sequence ID" value="SOB58501.1"/>
    <property type="molecule type" value="Genomic_DNA"/>
</dbReference>
<gene>
    <name evidence="1" type="ORF">DPRO_1603</name>
</gene>
<accession>A0A2C8F8Y2</accession>
<dbReference type="Proteomes" id="UP000219215">
    <property type="component" value="Chromosome DPRO"/>
</dbReference>
<sequence length="298" mass="33679">MFSPGVRRHPFILLPITGWGVRPTNAIFKIQTPMLAFCVHLHDIATVKQYLIIIFTLLMAVTAFAQEDDPWVPREVCVFGMPYVGRAVQPGQAGLYTEILQSVYEDEGIGFKHKSLPYPRALQSVTDSRIQCTLSVRDQFNDVVQGAVSLALYDLVAVHFRSTDFTGVDSLRDKRVAYLNGFDWQEYITVKMSPQEVYDLGFAFQMLDRGHVEYIIGDKDQLLEALPRSGIQLSDLRISPITTLEVCPIFSPSESGRRLKEVYDRRMQELVDSGALDHIYQRHGVNIRALHGASVTLD</sequence>
<reference evidence="2" key="1">
    <citation type="submission" date="2017-09" db="EMBL/GenBank/DDBJ databases">
        <authorList>
            <person name="Regsiter A."/>
            <person name="William W."/>
        </authorList>
    </citation>
    <scope>NUCLEOTIDE SEQUENCE [LARGE SCALE GENOMIC DNA]</scope>
    <source>
        <strain evidence="2">500-1</strain>
    </source>
</reference>
<dbReference type="AlphaFoldDB" id="A0A2C8F8Y2"/>
<name>A0A2C8F8Y2_9BACT</name>
<proteinExistence type="predicted"/>
<protein>
    <submittedName>
        <fullName evidence="1">Uncharacterized protein</fullName>
    </submittedName>
</protein>
<keyword evidence="2" id="KW-1185">Reference proteome</keyword>
<evidence type="ECO:0000313" key="1">
    <source>
        <dbReference type="EMBL" id="SOB58501.1"/>
    </source>
</evidence>
<dbReference type="SUPFAM" id="SSF53850">
    <property type="entry name" value="Periplasmic binding protein-like II"/>
    <property type="match status" value="1"/>
</dbReference>
<evidence type="ECO:0000313" key="2">
    <source>
        <dbReference type="Proteomes" id="UP000219215"/>
    </source>
</evidence>